<comment type="caution">
    <text evidence="2">The sequence shown here is derived from an EMBL/GenBank/DDBJ whole genome shotgun (WGS) entry which is preliminary data.</text>
</comment>
<evidence type="ECO:0000256" key="1">
    <source>
        <dbReference type="SAM" id="MobiDB-lite"/>
    </source>
</evidence>
<gene>
    <name evidence="2" type="ORF">NDU88_003734</name>
</gene>
<dbReference type="Proteomes" id="UP001066276">
    <property type="component" value="Chromosome 1_2"/>
</dbReference>
<evidence type="ECO:0000313" key="2">
    <source>
        <dbReference type="EMBL" id="KAJ1208348.1"/>
    </source>
</evidence>
<name>A0AAV7W4C3_PLEWA</name>
<reference evidence="2" key="1">
    <citation type="journal article" date="2022" name="bioRxiv">
        <title>Sequencing and chromosome-scale assembly of the giantPleurodeles waltlgenome.</title>
        <authorList>
            <person name="Brown T."/>
            <person name="Elewa A."/>
            <person name="Iarovenko S."/>
            <person name="Subramanian E."/>
            <person name="Araus A.J."/>
            <person name="Petzold A."/>
            <person name="Susuki M."/>
            <person name="Suzuki K.-i.T."/>
            <person name="Hayashi T."/>
            <person name="Toyoda A."/>
            <person name="Oliveira C."/>
            <person name="Osipova E."/>
            <person name="Leigh N.D."/>
            <person name="Simon A."/>
            <person name="Yun M.H."/>
        </authorList>
    </citation>
    <scope>NUCLEOTIDE SEQUENCE</scope>
    <source>
        <strain evidence="2">20211129_DDA</strain>
        <tissue evidence="2">Liver</tissue>
    </source>
</reference>
<proteinExistence type="predicted"/>
<accession>A0AAV7W4C3</accession>
<sequence length="73" mass="7922">MKEIFSPSVLAYTTPGDICAANIIKRSEPTCKEFRIQWQGEAAVLIARTRTGGGALIPHSSSKRKAADGRFSK</sequence>
<protein>
    <submittedName>
        <fullName evidence="2">Uncharacterized protein</fullName>
    </submittedName>
</protein>
<feature type="region of interest" description="Disordered" evidence="1">
    <location>
        <begin position="53"/>
        <end position="73"/>
    </location>
</feature>
<organism evidence="2 3">
    <name type="scientific">Pleurodeles waltl</name>
    <name type="common">Iberian ribbed newt</name>
    <dbReference type="NCBI Taxonomy" id="8319"/>
    <lineage>
        <taxon>Eukaryota</taxon>
        <taxon>Metazoa</taxon>
        <taxon>Chordata</taxon>
        <taxon>Craniata</taxon>
        <taxon>Vertebrata</taxon>
        <taxon>Euteleostomi</taxon>
        <taxon>Amphibia</taxon>
        <taxon>Batrachia</taxon>
        <taxon>Caudata</taxon>
        <taxon>Salamandroidea</taxon>
        <taxon>Salamandridae</taxon>
        <taxon>Pleurodelinae</taxon>
        <taxon>Pleurodeles</taxon>
    </lineage>
</organism>
<dbReference type="AlphaFoldDB" id="A0AAV7W4C3"/>
<keyword evidence="3" id="KW-1185">Reference proteome</keyword>
<evidence type="ECO:0000313" key="3">
    <source>
        <dbReference type="Proteomes" id="UP001066276"/>
    </source>
</evidence>
<dbReference type="EMBL" id="JANPWB010000002">
    <property type="protein sequence ID" value="KAJ1208348.1"/>
    <property type="molecule type" value="Genomic_DNA"/>
</dbReference>